<keyword evidence="2" id="KW-1185">Reference proteome</keyword>
<gene>
    <name evidence="1" type="ORF">B456_001G067200</name>
</gene>
<name>A0A0D2PSN1_GOSRA</name>
<evidence type="ECO:0000313" key="2">
    <source>
        <dbReference type="Proteomes" id="UP000032304"/>
    </source>
</evidence>
<sequence length="94" mass="11240">MQVVELEHKLKEHVPLLWPSLLHTEGFQDHHPNPRQVMANNCNHIGTWKAHILFLIRCQSAMSLCVQSKNGRWWLWSYGVKKEEETLQEREQKR</sequence>
<dbReference type="Proteomes" id="UP000032304">
    <property type="component" value="Chromosome 1"/>
</dbReference>
<organism evidence="1 2">
    <name type="scientific">Gossypium raimondii</name>
    <name type="common">Peruvian cotton</name>
    <name type="synonym">Gossypium klotzschianum subsp. raimondii</name>
    <dbReference type="NCBI Taxonomy" id="29730"/>
    <lineage>
        <taxon>Eukaryota</taxon>
        <taxon>Viridiplantae</taxon>
        <taxon>Streptophyta</taxon>
        <taxon>Embryophyta</taxon>
        <taxon>Tracheophyta</taxon>
        <taxon>Spermatophyta</taxon>
        <taxon>Magnoliopsida</taxon>
        <taxon>eudicotyledons</taxon>
        <taxon>Gunneridae</taxon>
        <taxon>Pentapetalae</taxon>
        <taxon>rosids</taxon>
        <taxon>malvids</taxon>
        <taxon>Malvales</taxon>
        <taxon>Malvaceae</taxon>
        <taxon>Malvoideae</taxon>
        <taxon>Gossypium</taxon>
    </lineage>
</organism>
<dbReference type="AlphaFoldDB" id="A0A0D2PSN1"/>
<evidence type="ECO:0000313" key="1">
    <source>
        <dbReference type="EMBL" id="KJB06996.1"/>
    </source>
</evidence>
<dbReference type="Gramene" id="KJB06996">
    <property type="protein sequence ID" value="KJB06996"/>
    <property type="gene ID" value="B456_001G067200"/>
</dbReference>
<protein>
    <submittedName>
        <fullName evidence="1">Uncharacterized protein</fullName>
    </submittedName>
</protein>
<accession>A0A0D2PSN1</accession>
<dbReference type="EMBL" id="CM001740">
    <property type="protein sequence ID" value="KJB06996.1"/>
    <property type="molecule type" value="Genomic_DNA"/>
</dbReference>
<proteinExistence type="predicted"/>
<dbReference type="OMA" id="ANNCNHI"/>
<reference evidence="1 2" key="1">
    <citation type="journal article" date="2012" name="Nature">
        <title>Repeated polyploidization of Gossypium genomes and the evolution of spinnable cotton fibres.</title>
        <authorList>
            <person name="Paterson A.H."/>
            <person name="Wendel J.F."/>
            <person name="Gundlach H."/>
            <person name="Guo H."/>
            <person name="Jenkins J."/>
            <person name="Jin D."/>
            <person name="Llewellyn D."/>
            <person name="Showmaker K.C."/>
            <person name="Shu S."/>
            <person name="Udall J."/>
            <person name="Yoo M.J."/>
            <person name="Byers R."/>
            <person name="Chen W."/>
            <person name="Doron-Faigenboim A."/>
            <person name="Duke M.V."/>
            <person name="Gong L."/>
            <person name="Grimwood J."/>
            <person name="Grover C."/>
            <person name="Grupp K."/>
            <person name="Hu G."/>
            <person name="Lee T.H."/>
            <person name="Li J."/>
            <person name="Lin L."/>
            <person name="Liu T."/>
            <person name="Marler B.S."/>
            <person name="Page J.T."/>
            <person name="Roberts A.W."/>
            <person name="Romanel E."/>
            <person name="Sanders W.S."/>
            <person name="Szadkowski E."/>
            <person name="Tan X."/>
            <person name="Tang H."/>
            <person name="Xu C."/>
            <person name="Wang J."/>
            <person name="Wang Z."/>
            <person name="Zhang D."/>
            <person name="Zhang L."/>
            <person name="Ashrafi H."/>
            <person name="Bedon F."/>
            <person name="Bowers J.E."/>
            <person name="Brubaker C.L."/>
            <person name="Chee P.W."/>
            <person name="Das S."/>
            <person name="Gingle A.R."/>
            <person name="Haigler C.H."/>
            <person name="Harker D."/>
            <person name="Hoffmann L.V."/>
            <person name="Hovav R."/>
            <person name="Jones D.C."/>
            <person name="Lemke C."/>
            <person name="Mansoor S."/>
            <person name="ur Rahman M."/>
            <person name="Rainville L.N."/>
            <person name="Rambani A."/>
            <person name="Reddy U.K."/>
            <person name="Rong J.K."/>
            <person name="Saranga Y."/>
            <person name="Scheffler B.E."/>
            <person name="Scheffler J.A."/>
            <person name="Stelly D.M."/>
            <person name="Triplett B.A."/>
            <person name="Van Deynze A."/>
            <person name="Vaslin M.F."/>
            <person name="Waghmare V.N."/>
            <person name="Walford S.A."/>
            <person name="Wright R.J."/>
            <person name="Zaki E.A."/>
            <person name="Zhang T."/>
            <person name="Dennis E.S."/>
            <person name="Mayer K.F."/>
            <person name="Peterson D.G."/>
            <person name="Rokhsar D.S."/>
            <person name="Wang X."/>
            <person name="Schmutz J."/>
        </authorList>
    </citation>
    <scope>NUCLEOTIDE SEQUENCE [LARGE SCALE GENOMIC DNA]</scope>
</reference>